<dbReference type="InterPro" id="IPR013785">
    <property type="entry name" value="Aldolase_TIM"/>
</dbReference>
<evidence type="ECO:0000313" key="7">
    <source>
        <dbReference type="Proteomes" id="UP000003963"/>
    </source>
</evidence>
<dbReference type="PROSITE" id="PS51918">
    <property type="entry name" value="RADICAL_SAM"/>
    <property type="match status" value="1"/>
</dbReference>
<dbReference type="OrthoDB" id="4086643at2"/>
<evidence type="ECO:0000259" key="5">
    <source>
        <dbReference type="PROSITE" id="PS51918"/>
    </source>
</evidence>
<dbReference type="Pfam" id="PF04055">
    <property type="entry name" value="Radical_SAM"/>
    <property type="match status" value="1"/>
</dbReference>
<protein>
    <submittedName>
        <fullName evidence="6">PE-PGRS family protein</fullName>
    </submittedName>
</protein>
<evidence type="ECO:0000256" key="1">
    <source>
        <dbReference type="ARBA" id="ARBA00022691"/>
    </source>
</evidence>
<keyword evidence="2" id="KW-0479">Metal-binding</keyword>
<accession>D9WII0</accession>
<dbReference type="SUPFAM" id="SSF102114">
    <property type="entry name" value="Radical SAM enzymes"/>
    <property type="match status" value="1"/>
</dbReference>
<evidence type="ECO:0000256" key="4">
    <source>
        <dbReference type="ARBA" id="ARBA00023014"/>
    </source>
</evidence>
<dbReference type="PANTHER" id="PTHR11228">
    <property type="entry name" value="RADICAL SAM DOMAIN PROTEIN"/>
    <property type="match status" value="1"/>
</dbReference>
<evidence type="ECO:0000313" key="6">
    <source>
        <dbReference type="EMBL" id="EFL25538.1"/>
    </source>
</evidence>
<sequence length="371" mass="40188">MHDTNNLPVEVRPDRTLRVKIIDACGLACSFCHNEGTPVATDNTGRAAGEFTGTPGRSGRVSIYLKTNGADFLPARIPADSDFALALAAVRGSLPTHEVHFTGGEPTLHPELPGLIRIARRLGLTVGLTSNGENGAAALPEAAAAGLDRINLSVFGTTPEELAAVQGPRLASPKLAARKLDALAKTIETARTYGIKVSANIVIPNHDHVERVLRVIEQHGRSVVVRMLVSLEDDGASLAAMREVIDHLDAVPVRRIVTAGASDQRVRYRLPGGRTLYAKSIRPVRLPETCADCRFNNPDDCQEGYYGVRMYRATDGPFMVGVCIQRMDLCLPLGEFIMSQRSREVAAFRDDEAARLTKLYTARTPSPQHRA</sequence>
<evidence type="ECO:0000256" key="2">
    <source>
        <dbReference type="ARBA" id="ARBA00022723"/>
    </source>
</evidence>
<dbReference type="SFLD" id="SFLDG01067">
    <property type="entry name" value="SPASM/twitch_domain_containing"/>
    <property type="match status" value="1"/>
</dbReference>
<dbReference type="InterPro" id="IPR058240">
    <property type="entry name" value="rSAM_sf"/>
</dbReference>
<keyword evidence="4" id="KW-0411">Iron-sulfur</keyword>
<gene>
    <name evidence="6" type="ORF">SSOG_05252</name>
</gene>
<keyword evidence="3" id="KW-0408">Iron</keyword>
<dbReference type="SFLD" id="SFLDS00029">
    <property type="entry name" value="Radical_SAM"/>
    <property type="match status" value="1"/>
</dbReference>
<dbReference type="GO" id="GO:0051536">
    <property type="term" value="F:iron-sulfur cluster binding"/>
    <property type="evidence" value="ECO:0007669"/>
    <property type="project" value="UniProtKB-KW"/>
</dbReference>
<dbReference type="InterPro" id="IPR050377">
    <property type="entry name" value="Radical_SAM_PqqE_MftC-like"/>
</dbReference>
<dbReference type="Gene3D" id="3.20.20.70">
    <property type="entry name" value="Aldolase class I"/>
    <property type="match status" value="1"/>
</dbReference>
<dbReference type="RefSeq" id="WP_009717342.1">
    <property type="nucleotide sequence ID" value="NZ_GG657754.1"/>
</dbReference>
<proteinExistence type="predicted"/>
<organism evidence="6 7">
    <name type="scientific">Streptomyces himastatinicus ATCC 53653</name>
    <dbReference type="NCBI Taxonomy" id="457427"/>
    <lineage>
        <taxon>Bacteria</taxon>
        <taxon>Bacillati</taxon>
        <taxon>Actinomycetota</taxon>
        <taxon>Actinomycetes</taxon>
        <taxon>Kitasatosporales</taxon>
        <taxon>Streptomycetaceae</taxon>
        <taxon>Streptomyces</taxon>
        <taxon>Streptomyces violaceusniger group</taxon>
    </lineage>
</organism>
<dbReference type="GO" id="GO:0003824">
    <property type="term" value="F:catalytic activity"/>
    <property type="evidence" value="ECO:0007669"/>
    <property type="project" value="InterPro"/>
</dbReference>
<dbReference type="Proteomes" id="UP000003963">
    <property type="component" value="Unassembled WGS sequence"/>
</dbReference>
<dbReference type="HOGENOM" id="CLU_066231_0_0_11"/>
<dbReference type="CDD" id="cd01335">
    <property type="entry name" value="Radical_SAM"/>
    <property type="match status" value="1"/>
</dbReference>
<feature type="domain" description="Radical SAM core" evidence="5">
    <location>
        <begin position="9"/>
        <end position="274"/>
    </location>
</feature>
<dbReference type="InterPro" id="IPR007197">
    <property type="entry name" value="rSAM"/>
</dbReference>
<name>D9WII0_9ACTN</name>
<dbReference type="PANTHER" id="PTHR11228:SF7">
    <property type="entry name" value="PQQA PEPTIDE CYCLASE"/>
    <property type="match status" value="1"/>
</dbReference>
<dbReference type="EMBL" id="GG657754">
    <property type="protein sequence ID" value="EFL25538.1"/>
    <property type="molecule type" value="Genomic_DNA"/>
</dbReference>
<keyword evidence="7" id="KW-1185">Reference proteome</keyword>
<reference evidence="6 7" key="1">
    <citation type="submission" date="2009-02" db="EMBL/GenBank/DDBJ databases">
        <title>Annotation of Streptomyces hygroscopicus strain ATCC 53653.</title>
        <authorList>
            <consortium name="The Broad Institute Genome Sequencing Platform"/>
            <consortium name="Broad Institute Microbial Sequencing Center"/>
            <person name="Fischbach M."/>
            <person name="Godfrey P."/>
            <person name="Ward D."/>
            <person name="Young S."/>
            <person name="Zeng Q."/>
            <person name="Koehrsen M."/>
            <person name="Alvarado L."/>
            <person name="Berlin A.M."/>
            <person name="Bochicchio J."/>
            <person name="Borenstein D."/>
            <person name="Chapman S.B."/>
            <person name="Chen Z."/>
            <person name="Engels R."/>
            <person name="Freedman E."/>
            <person name="Gellesch M."/>
            <person name="Goldberg J."/>
            <person name="Griggs A."/>
            <person name="Gujja S."/>
            <person name="Heilman E.R."/>
            <person name="Heiman D.I."/>
            <person name="Hepburn T.A."/>
            <person name="Howarth C."/>
            <person name="Jen D."/>
            <person name="Larson L."/>
            <person name="Lewis B."/>
            <person name="Mehta T."/>
            <person name="Park D."/>
            <person name="Pearson M."/>
            <person name="Richards J."/>
            <person name="Roberts A."/>
            <person name="Saif S."/>
            <person name="Shea T.D."/>
            <person name="Shenoy N."/>
            <person name="Sisk P."/>
            <person name="Stolte C."/>
            <person name="Sykes S.N."/>
            <person name="Thomson T."/>
            <person name="Walk T."/>
            <person name="White J."/>
            <person name="Yandava C."/>
            <person name="Straight P."/>
            <person name="Clardy J."/>
            <person name="Hung D."/>
            <person name="Kolter R."/>
            <person name="Mekalanos J."/>
            <person name="Walker S."/>
            <person name="Walsh C.T."/>
            <person name="Wieland-Brown L.C."/>
            <person name="Haas B."/>
            <person name="Nusbaum C."/>
            <person name="Birren B."/>
        </authorList>
    </citation>
    <scope>NUCLEOTIDE SEQUENCE [LARGE SCALE GENOMIC DNA]</scope>
    <source>
        <strain evidence="6 7">ATCC 53653</strain>
    </source>
</reference>
<dbReference type="GO" id="GO:0046872">
    <property type="term" value="F:metal ion binding"/>
    <property type="evidence" value="ECO:0007669"/>
    <property type="project" value="UniProtKB-KW"/>
</dbReference>
<keyword evidence="1" id="KW-0949">S-adenosyl-L-methionine</keyword>
<dbReference type="AlphaFoldDB" id="D9WII0"/>
<dbReference type="STRING" id="457427.SSOG_05252"/>
<evidence type="ECO:0000256" key="3">
    <source>
        <dbReference type="ARBA" id="ARBA00023004"/>
    </source>
</evidence>